<name>A0A7G7GA55_9BACT</name>
<dbReference type="InterPro" id="IPR000683">
    <property type="entry name" value="Gfo/Idh/MocA-like_OxRdtase_N"/>
</dbReference>
<evidence type="ECO:0000259" key="3">
    <source>
        <dbReference type="Pfam" id="PF16490"/>
    </source>
</evidence>
<dbReference type="SUPFAM" id="SSF51735">
    <property type="entry name" value="NAD(P)-binding Rossmann-fold domains"/>
    <property type="match status" value="1"/>
</dbReference>
<evidence type="ECO:0000313" key="4">
    <source>
        <dbReference type="EMBL" id="QNF34039.1"/>
    </source>
</evidence>
<dbReference type="Proteomes" id="UP000515237">
    <property type="component" value="Chromosome"/>
</dbReference>
<dbReference type="AlphaFoldDB" id="A0A7G7GA55"/>
<feature type="domain" description="Gfo/Idh/MocA-like oxidoreductase N-terminal" evidence="2">
    <location>
        <begin position="94"/>
        <end position="175"/>
    </location>
</feature>
<evidence type="ECO:0000256" key="1">
    <source>
        <dbReference type="ARBA" id="ARBA00023002"/>
    </source>
</evidence>
<dbReference type="GO" id="GO:0016491">
    <property type="term" value="F:oxidoreductase activity"/>
    <property type="evidence" value="ECO:0007669"/>
    <property type="project" value="UniProtKB-KW"/>
</dbReference>
<dbReference type="PROSITE" id="PS51257">
    <property type="entry name" value="PROKAR_LIPOPROTEIN"/>
    <property type="match status" value="1"/>
</dbReference>
<protein>
    <submittedName>
        <fullName evidence="4">Gfo/Idh/MocA family oxidoreductase</fullName>
    </submittedName>
</protein>
<dbReference type="PANTHER" id="PTHR43818">
    <property type="entry name" value="BCDNA.GH03377"/>
    <property type="match status" value="1"/>
</dbReference>
<gene>
    <name evidence="4" type="ORF">HUW51_15400</name>
</gene>
<dbReference type="InterPro" id="IPR050463">
    <property type="entry name" value="Gfo/Idh/MocA_oxidrdct_glycsds"/>
</dbReference>
<dbReference type="Pfam" id="PF16490">
    <property type="entry name" value="Oxidoreduct_C"/>
    <property type="match status" value="1"/>
</dbReference>
<dbReference type="InterPro" id="IPR036291">
    <property type="entry name" value="NAD(P)-bd_dom_sf"/>
</dbReference>
<dbReference type="GO" id="GO:0000166">
    <property type="term" value="F:nucleotide binding"/>
    <property type="evidence" value="ECO:0007669"/>
    <property type="project" value="InterPro"/>
</dbReference>
<dbReference type="RefSeq" id="WP_185270522.1">
    <property type="nucleotide sequence ID" value="NZ_CP055156.1"/>
</dbReference>
<keyword evidence="5" id="KW-1185">Reference proteome</keyword>
<sequence length="476" mass="53561">MKKLFFPALPVLLISTLISCSNNKKETNTENKNETEANTTATTTGQIKLMTLDPGHFHAALVQKSMYPNVDPLVHVFAPAGQDVDEHLKRISQYNARAESPTQWQEDVYTGPDFLQKMLTTKPGNMVVMSGNNQKKTEYIKAAVDAGLNVLADKPMAITTQNFDLLKEAFASAEKNKVMLYDIMTERYEITTMLQREFSKLPEVFGTLQKGTAADPAITKESVHHFFKYVSGSPLKRPAWFFDVTQQGEGIVDVTTHLVDLVQWEAYPEQVIDYAKDVKLTSARHWQTKLTPKQFKTVTQLDSYPDFLKKDVLNDSLLGVYANGEINYQLKGTHAKVSVIWNFEAPEGAGDTHFSIMKGTKANLIIRQGKEQNYKPVLYIEPVAGADLKTFEETLKTGLATVQTTFPGVTVEKTGNIWTVTAPEKYHNGHEAHFGQVTEKYLEFLSTGKMPKWEVPNMLAKYYTTTKALELARKKK</sequence>
<dbReference type="EMBL" id="CP055156">
    <property type="protein sequence ID" value="QNF34039.1"/>
    <property type="molecule type" value="Genomic_DNA"/>
</dbReference>
<dbReference type="KEGG" id="aswu:HUW51_15400"/>
<keyword evidence="1" id="KW-0560">Oxidoreductase</keyword>
<dbReference type="InterPro" id="IPR032459">
    <property type="entry name" value="Oxidoreduct_C"/>
</dbReference>
<reference evidence="4 5" key="1">
    <citation type="journal article" date="2018" name="Int. J. Syst. Evol. Microbiol.">
        <title>Adhaeribacter swui sp. nov., isolated from wet mud.</title>
        <authorList>
            <person name="Kim D.U."/>
            <person name="Kim K.W."/>
            <person name="Kang M.S."/>
            <person name="Kim J.Y."/>
            <person name="Jang J.H."/>
            <person name="Kim M.K."/>
        </authorList>
    </citation>
    <scope>NUCLEOTIDE SEQUENCE [LARGE SCALE GENOMIC DNA]</scope>
    <source>
        <strain evidence="4 5">KCTC 52873</strain>
    </source>
</reference>
<organism evidence="4 5">
    <name type="scientific">Adhaeribacter swui</name>
    <dbReference type="NCBI Taxonomy" id="2086471"/>
    <lineage>
        <taxon>Bacteria</taxon>
        <taxon>Pseudomonadati</taxon>
        <taxon>Bacteroidota</taxon>
        <taxon>Cytophagia</taxon>
        <taxon>Cytophagales</taxon>
        <taxon>Hymenobacteraceae</taxon>
        <taxon>Adhaeribacter</taxon>
    </lineage>
</organism>
<evidence type="ECO:0000313" key="5">
    <source>
        <dbReference type="Proteomes" id="UP000515237"/>
    </source>
</evidence>
<dbReference type="PANTHER" id="PTHR43818:SF11">
    <property type="entry name" value="BCDNA.GH03377"/>
    <property type="match status" value="1"/>
</dbReference>
<proteinExistence type="predicted"/>
<dbReference type="Pfam" id="PF01408">
    <property type="entry name" value="GFO_IDH_MocA"/>
    <property type="match status" value="1"/>
</dbReference>
<dbReference type="Gene3D" id="3.40.50.720">
    <property type="entry name" value="NAD(P)-binding Rossmann-like Domain"/>
    <property type="match status" value="1"/>
</dbReference>
<evidence type="ECO:0000259" key="2">
    <source>
        <dbReference type="Pfam" id="PF01408"/>
    </source>
</evidence>
<accession>A0A7G7GA55</accession>
<feature type="domain" description="Putative oxidoreductase C-terminal" evidence="3">
    <location>
        <begin position="194"/>
        <end position="472"/>
    </location>
</feature>